<reference evidence="3" key="5">
    <citation type="submission" date="2015-06" db="UniProtKB">
        <authorList>
            <consortium name="EnsemblFungi"/>
        </authorList>
    </citation>
    <scope>IDENTIFICATION</scope>
    <source>
        <strain evidence="3">ATCC 64411</strain>
    </source>
</reference>
<dbReference type="AlphaFoldDB" id="A0A0C4E0A2"/>
<evidence type="ECO:0000313" key="2">
    <source>
        <dbReference type="EMBL" id="KLU86761.1"/>
    </source>
</evidence>
<sequence length="105" mass="11689">MRSGSPETSWLAATRRGRGGGLHWFRFIILSPGQADLRGNEKGEQAAKKDKIQTYFCFVRNNKRQRLREMQPGGRNKTMGRSCSLSTGSSRAAHRLMSHAPTGTP</sequence>
<organism evidence="3 4">
    <name type="scientific">Magnaporthiopsis poae (strain ATCC 64411 / 73-15)</name>
    <name type="common">Kentucky bluegrass fungus</name>
    <name type="synonym">Magnaporthe poae</name>
    <dbReference type="NCBI Taxonomy" id="644358"/>
    <lineage>
        <taxon>Eukaryota</taxon>
        <taxon>Fungi</taxon>
        <taxon>Dikarya</taxon>
        <taxon>Ascomycota</taxon>
        <taxon>Pezizomycotina</taxon>
        <taxon>Sordariomycetes</taxon>
        <taxon>Sordariomycetidae</taxon>
        <taxon>Magnaporthales</taxon>
        <taxon>Magnaporthaceae</taxon>
        <taxon>Magnaporthiopsis</taxon>
    </lineage>
</organism>
<evidence type="ECO:0000313" key="4">
    <source>
        <dbReference type="Proteomes" id="UP000011715"/>
    </source>
</evidence>
<dbReference type="EMBL" id="ADBL01001380">
    <property type="status" value="NOT_ANNOTATED_CDS"/>
    <property type="molecule type" value="Genomic_DNA"/>
</dbReference>
<protein>
    <submittedName>
        <fullName evidence="2 3">Uncharacterized protein</fullName>
    </submittedName>
</protein>
<reference evidence="3" key="4">
    <citation type="journal article" date="2015" name="G3 (Bethesda)">
        <title>Genome sequences of three phytopathogenic species of the Magnaporthaceae family of fungi.</title>
        <authorList>
            <person name="Okagaki L.H."/>
            <person name="Nunes C.C."/>
            <person name="Sailsbery J."/>
            <person name="Clay B."/>
            <person name="Brown D."/>
            <person name="John T."/>
            <person name="Oh Y."/>
            <person name="Young N."/>
            <person name="Fitzgerald M."/>
            <person name="Haas B.J."/>
            <person name="Zeng Q."/>
            <person name="Young S."/>
            <person name="Adiconis X."/>
            <person name="Fan L."/>
            <person name="Levin J.Z."/>
            <person name="Mitchell T.K."/>
            <person name="Okubara P.A."/>
            <person name="Farman M.L."/>
            <person name="Kohn L.M."/>
            <person name="Birren B."/>
            <person name="Ma L.-J."/>
            <person name="Dean R.A."/>
        </authorList>
    </citation>
    <scope>NUCLEOTIDE SEQUENCE</scope>
    <source>
        <strain evidence="3">ATCC 64411 / 73-15</strain>
    </source>
</reference>
<feature type="region of interest" description="Disordered" evidence="1">
    <location>
        <begin position="66"/>
        <end position="105"/>
    </location>
</feature>
<reference evidence="4" key="2">
    <citation type="submission" date="2010-05" db="EMBL/GenBank/DDBJ databases">
        <title>The genome sequence of Magnaporthe poae strain ATCC 64411.</title>
        <authorList>
            <person name="Ma L.-J."/>
            <person name="Dead R."/>
            <person name="Young S."/>
            <person name="Zeng Q."/>
            <person name="Koehrsen M."/>
            <person name="Alvarado L."/>
            <person name="Berlin A."/>
            <person name="Chapman S.B."/>
            <person name="Chen Z."/>
            <person name="Freedman E."/>
            <person name="Gellesch M."/>
            <person name="Goldberg J."/>
            <person name="Griggs A."/>
            <person name="Gujja S."/>
            <person name="Heilman E.R."/>
            <person name="Heiman D."/>
            <person name="Hepburn T."/>
            <person name="Howarth C."/>
            <person name="Jen D."/>
            <person name="Larson L."/>
            <person name="Mehta T."/>
            <person name="Neiman D."/>
            <person name="Pearson M."/>
            <person name="Roberts A."/>
            <person name="Saif S."/>
            <person name="Shea T."/>
            <person name="Shenoy N."/>
            <person name="Sisk P."/>
            <person name="Stolte C."/>
            <person name="Sykes S."/>
            <person name="Walk T."/>
            <person name="White J."/>
            <person name="Yandava C."/>
            <person name="Haas B."/>
            <person name="Nusbaum C."/>
            <person name="Birren B."/>
        </authorList>
    </citation>
    <scope>NUCLEOTIDE SEQUENCE [LARGE SCALE GENOMIC DNA]</scope>
    <source>
        <strain evidence="4">ATCC 64411 / 73-15</strain>
    </source>
</reference>
<dbReference type="VEuPathDB" id="FungiDB:MAPG_05771"/>
<dbReference type="Proteomes" id="UP000011715">
    <property type="component" value="Unassembled WGS sequence"/>
</dbReference>
<name>A0A0C4E0A2_MAGP6</name>
<evidence type="ECO:0000313" key="3">
    <source>
        <dbReference type="EnsemblFungi" id="MAPG_05771T0"/>
    </source>
</evidence>
<dbReference type="EMBL" id="GL876969">
    <property type="protein sequence ID" value="KLU86761.1"/>
    <property type="molecule type" value="Genomic_DNA"/>
</dbReference>
<feature type="compositionally biased region" description="Polar residues" evidence="1">
    <location>
        <begin position="79"/>
        <end position="90"/>
    </location>
</feature>
<proteinExistence type="predicted"/>
<accession>A0A0C4E0A2</accession>
<reference evidence="2" key="1">
    <citation type="submission" date="2010-05" db="EMBL/GenBank/DDBJ databases">
        <title>The Genome Sequence of Magnaporthe poae strain ATCC 64411.</title>
        <authorList>
            <consortium name="The Broad Institute Genome Sequencing Platform"/>
            <consortium name="Broad Institute Genome Sequencing Center for Infectious Disease"/>
            <person name="Ma L.-J."/>
            <person name="Dead R."/>
            <person name="Young S."/>
            <person name="Zeng Q."/>
            <person name="Koehrsen M."/>
            <person name="Alvarado L."/>
            <person name="Berlin A."/>
            <person name="Chapman S.B."/>
            <person name="Chen Z."/>
            <person name="Freedman E."/>
            <person name="Gellesch M."/>
            <person name="Goldberg J."/>
            <person name="Griggs A."/>
            <person name="Gujja S."/>
            <person name="Heilman E.R."/>
            <person name="Heiman D."/>
            <person name="Hepburn T."/>
            <person name="Howarth C."/>
            <person name="Jen D."/>
            <person name="Larson L."/>
            <person name="Mehta T."/>
            <person name="Neiman D."/>
            <person name="Pearson M."/>
            <person name="Roberts A."/>
            <person name="Saif S."/>
            <person name="Shea T."/>
            <person name="Shenoy N."/>
            <person name="Sisk P."/>
            <person name="Stolte C."/>
            <person name="Sykes S."/>
            <person name="Walk T."/>
            <person name="White J."/>
            <person name="Yandava C."/>
            <person name="Haas B."/>
            <person name="Nusbaum C."/>
            <person name="Birren B."/>
        </authorList>
    </citation>
    <scope>NUCLEOTIDE SEQUENCE</scope>
    <source>
        <strain evidence="2">ATCC 64411</strain>
    </source>
</reference>
<gene>
    <name evidence="2" type="ORF">MAPG_05771</name>
</gene>
<evidence type="ECO:0000256" key="1">
    <source>
        <dbReference type="SAM" id="MobiDB-lite"/>
    </source>
</evidence>
<reference evidence="2" key="3">
    <citation type="submission" date="2011-03" db="EMBL/GenBank/DDBJ databases">
        <title>Annotation of Magnaporthe poae ATCC 64411.</title>
        <authorList>
            <person name="Ma L.-J."/>
            <person name="Dead R."/>
            <person name="Young S.K."/>
            <person name="Zeng Q."/>
            <person name="Gargeya S."/>
            <person name="Fitzgerald M."/>
            <person name="Haas B."/>
            <person name="Abouelleil A."/>
            <person name="Alvarado L."/>
            <person name="Arachchi H.M."/>
            <person name="Berlin A."/>
            <person name="Brown A."/>
            <person name="Chapman S.B."/>
            <person name="Chen Z."/>
            <person name="Dunbar C."/>
            <person name="Freedman E."/>
            <person name="Gearin G."/>
            <person name="Gellesch M."/>
            <person name="Goldberg J."/>
            <person name="Griggs A."/>
            <person name="Gujja S."/>
            <person name="Heiman D."/>
            <person name="Howarth C."/>
            <person name="Larson L."/>
            <person name="Lui A."/>
            <person name="MacDonald P.J.P."/>
            <person name="Mehta T."/>
            <person name="Montmayeur A."/>
            <person name="Murphy C."/>
            <person name="Neiman D."/>
            <person name="Pearson M."/>
            <person name="Priest M."/>
            <person name="Roberts A."/>
            <person name="Saif S."/>
            <person name="Shea T."/>
            <person name="Shenoy N."/>
            <person name="Sisk P."/>
            <person name="Stolte C."/>
            <person name="Sykes S."/>
            <person name="Yandava C."/>
            <person name="Wortman J."/>
            <person name="Nusbaum C."/>
            <person name="Birren B."/>
        </authorList>
    </citation>
    <scope>NUCLEOTIDE SEQUENCE</scope>
    <source>
        <strain evidence="2">ATCC 64411</strain>
    </source>
</reference>
<keyword evidence="4" id="KW-1185">Reference proteome</keyword>
<dbReference type="EnsemblFungi" id="MAPG_05771T0">
    <property type="protein sequence ID" value="MAPG_05771T0"/>
    <property type="gene ID" value="MAPG_05771"/>
</dbReference>